<dbReference type="RefSeq" id="WP_187084053.1">
    <property type="nucleotide sequence ID" value="NZ_JACORU010000011.1"/>
</dbReference>
<protein>
    <submittedName>
        <fullName evidence="1">DUF4902 domain-containing protein</fullName>
    </submittedName>
</protein>
<evidence type="ECO:0000313" key="1">
    <source>
        <dbReference type="EMBL" id="MBC5767568.1"/>
    </source>
</evidence>
<sequence length="127" mass="14317">MSVPSHSFDRRVRLKTEPLRTIVFEHVCTLQDLSILDDSNHIGEPPVSAGMTEWQARFDGHLLSLSWDWMRTKDGTLIADTSVPPRSNLQPIDARGYDRTEHDTHAILWSVIGAMSWQPAARSNAPV</sequence>
<reference evidence="1" key="1">
    <citation type="submission" date="2020-08" db="EMBL/GenBank/DDBJ databases">
        <title>Ramlibacter sp. GTP1 16S ribosomal RNA gene genome sequencing and assembly.</title>
        <authorList>
            <person name="Kang M."/>
        </authorList>
    </citation>
    <scope>NUCLEOTIDE SEQUENCE</scope>
    <source>
        <strain evidence="1">GTP1</strain>
    </source>
</reference>
<comment type="caution">
    <text evidence="1">The sequence shown here is derived from an EMBL/GenBank/DDBJ whole genome shotgun (WGS) entry which is preliminary data.</text>
</comment>
<dbReference type="EMBL" id="JACORU010000011">
    <property type="protein sequence ID" value="MBC5767568.1"/>
    <property type="molecule type" value="Genomic_DNA"/>
</dbReference>
<accession>A0A923MBY4</accession>
<evidence type="ECO:0000313" key="2">
    <source>
        <dbReference type="Proteomes" id="UP000596827"/>
    </source>
</evidence>
<organism evidence="1 2">
    <name type="scientific">Ramlibacter albus</name>
    <dbReference type="NCBI Taxonomy" id="2079448"/>
    <lineage>
        <taxon>Bacteria</taxon>
        <taxon>Pseudomonadati</taxon>
        <taxon>Pseudomonadota</taxon>
        <taxon>Betaproteobacteria</taxon>
        <taxon>Burkholderiales</taxon>
        <taxon>Comamonadaceae</taxon>
        <taxon>Ramlibacter</taxon>
    </lineage>
</organism>
<name>A0A923MBY4_9BURK</name>
<dbReference type="Gene3D" id="3.10.450.610">
    <property type="match status" value="1"/>
</dbReference>
<dbReference type="AlphaFoldDB" id="A0A923MBY4"/>
<dbReference type="InterPro" id="IPR032598">
    <property type="entry name" value="RsaM-like"/>
</dbReference>
<keyword evidence="2" id="KW-1185">Reference proteome</keyword>
<proteinExistence type="predicted"/>
<dbReference type="Pfam" id="PF16245">
    <property type="entry name" value="DUF4902"/>
    <property type="match status" value="1"/>
</dbReference>
<dbReference type="Proteomes" id="UP000596827">
    <property type="component" value="Unassembled WGS sequence"/>
</dbReference>
<gene>
    <name evidence="1" type="ORF">H8R02_24095</name>
</gene>